<dbReference type="Proteomes" id="UP001501666">
    <property type="component" value="Unassembled WGS sequence"/>
</dbReference>
<dbReference type="EMBL" id="BAAATE010000037">
    <property type="protein sequence ID" value="GAA2693813.1"/>
    <property type="molecule type" value="Genomic_DNA"/>
</dbReference>
<organism evidence="1 2">
    <name type="scientific">Nonomuraea recticatena</name>
    <dbReference type="NCBI Taxonomy" id="46178"/>
    <lineage>
        <taxon>Bacteria</taxon>
        <taxon>Bacillati</taxon>
        <taxon>Actinomycetota</taxon>
        <taxon>Actinomycetes</taxon>
        <taxon>Streptosporangiales</taxon>
        <taxon>Streptosporangiaceae</taxon>
        <taxon>Nonomuraea</taxon>
    </lineage>
</organism>
<name>A0ABN3T6F0_9ACTN</name>
<evidence type="ECO:0000313" key="1">
    <source>
        <dbReference type="EMBL" id="GAA2693813.1"/>
    </source>
</evidence>
<comment type="caution">
    <text evidence="1">The sequence shown here is derived from an EMBL/GenBank/DDBJ whole genome shotgun (WGS) entry which is preliminary data.</text>
</comment>
<gene>
    <name evidence="1" type="ORF">GCM10010412_085550</name>
</gene>
<proteinExistence type="predicted"/>
<evidence type="ECO:0000313" key="2">
    <source>
        <dbReference type="Proteomes" id="UP001501666"/>
    </source>
</evidence>
<reference evidence="1 2" key="1">
    <citation type="journal article" date="2019" name="Int. J. Syst. Evol. Microbiol.">
        <title>The Global Catalogue of Microorganisms (GCM) 10K type strain sequencing project: providing services to taxonomists for standard genome sequencing and annotation.</title>
        <authorList>
            <consortium name="The Broad Institute Genomics Platform"/>
            <consortium name="The Broad Institute Genome Sequencing Center for Infectious Disease"/>
            <person name="Wu L."/>
            <person name="Ma J."/>
        </authorList>
    </citation>
    <scope>NUCLEOTIDE SEQUENCE [LARGE SCALE GENOMIC DNA]</scope>
    <source>
        <strain evidence="1 2">JCM 6835</strain>
    </source>
</reference>
<protein>
    <submittedName>
        <fullName evidence="1">Uncharacterized protein</fullName>
    </submittedName>
</protein>
<keyword evidence="2" id="KW-1185">Reference proteome</keyword>
<dbReference type="RefSeq" id="WP_346154974.1">
    <property type="nucleotide sequence ID" value="NZ_BAAATE010000037.1"/>
</dbReference>
<accession>A0ABN3T6F0</accession>
<sequence>MAGRIVAGEEQLHPLGYCREHYPAAIEDLHRMSQHYMTAEPFEGRERDYLYPLEGLLAFEGVPVWSHCLLPDLHDAICPSCSECLEIDLYHAPPGTRRRDPHERLRKLTFKGPTLTGVRPAAPADLQSLASRLYHLAVNAGQSAAAEHLTYLFGRTTCPSCAAEFSVPEQIEACHS</sequence>